<comment type="caution">
    <text evidence="1">The sequence shown here is derived from an EMBL/GenBank/DDBJ whole genome shotgun (WGS) entry which is preliminary data.</text>
</comment>
<evidence type="ECO:0000313" key="1">
    <source>
        <dbReference type="EMBL" id="GAA2347310.1"/>
    </source>
</evidence>
<sequence>MRMAETKTVDFWFDPACPWAWMTSRWILEAAKLRPINVRWNVMSLFVLNEPKLDELPEFYQNLLPKTVPAVRVATAVAQQYDNETLGRLYTALGNRIHLGGEKDAEVYLPAALEAVGLPAELADAGKTEEWDEALKASHHRGMDLVGTDVGTPVVAVENDEGVKVGLFGPVVTPAPMGEAAAKLWDGVYAVATTPGFYELKRSRTDGPNFDNLTADL</sequence>
<dbReference type="Proteomes" id="UP001501584">
    <property type="component" value="Unassembled WGS sequence"/>
</dbReference>
<proteinExistence type="predicted"/>
<accession>A0ABN3GA29</accession>
<organism evidence="1 2">
    <name type="scientific">Glycomyces rutgersensis</name>
    <dbReference type="NCBI Taxonomy" id="58115"/>
    <lineage>
        <taxon>Bacteria</taxon>
        <taxon>Bacillati</taxon>
        <taxon>Actinomycetota</taxon>
        <taxon>Actinomycetes</taxon>
        <taxon>Glycomycetales</taxon>
        <taxon>Glycomycetaceae</taxon>
        <taxon>Glycomyces</taxon>
    </lineage>
</organism>
<dbReference type="EMBL" id="BAAASX010000009">
    <property type="protein sequence ID" value="GAA2347310.1"/>
    <property type="molecule type" value="Genomic_DNA"/>
</dbReference>
<dbReference type="CDD" id="cd02972">
    <property type="entry name" value="DsbA_family"/>
    <property type="match status" value="1"/>
</dbReference>
<dbReference type="SUPFAM" id="SSF52833">
    <property type="entry name" value="Thioredoxin-like"/>
    <property type="match status" value="1"/>
</dbReference>
<evidence type="ECO:0000313" key="2">
    <source>
        <dbReference type="Proteomes" id="UP001501584"/>
    </source>
</evidence>
<gene>
    <name evidence="1" type="ORF">GCM10010403_46310</name>
</gene>
<dbReference type="Pfam" id="PF22234">
    <property type="entry name" value="Rv2466c-like"/>
    <property type="match status" value="1"/>
</dbReference>
<dbReference type="InterPro" id="IPR053977">
    <property type="entry name" value="Rv2466c-like"/>
</dbReference>
<keyword evidence="2" id="KW-1185">Reference proteome</keyword>
<dbReference type="Gene3D" id="3.40.30.10">
    <property type="entry name" value="Glutaredoxin"/>
    <property type="match status" value="1"/>
</dbReference>
<protein>
    <submittedName>
        <fullName evidence="1">DsbA family protein</fullName>
    </submittedName>
</protein>
<name>A0ABN3GA29_9ACTN</name>
<dbReference type="InterPro" id="IPR036249">
    <property type="entry name" value="Thioredoxin-like_sf"/>
</dbReference>
<reference evidence="1 2" key="1">
    <citation type="journal article" date="2019" name="Int. J. Syst. Evol. Microbiol.">
        <title>The Global Catalogue of Microorganisms (GCM) 10K type strain sequencing project: providing services to taxonomists for standard genome sequencing and annotation.</title>
        <authorList>
            <consortium name="The Broad Institute Genomics Platform"/>
            <consortium name="The Broad Institute Genome Sequencing Center for Infectious Disease"/>
            <person name="Wu L."/>
            <person name="Ma J."/>
        </authorList>
    </citation>
    <scope>NUCLEOTIDE SEQUENCE [LARGE SCALE GENOMIC DNA]</scope>
    <source>
        <strain evidence="1 2">JCM 6238</strain>
    </source>
</reference>